<protein>
    <submittedName>
        <fullName evidence="5">Trypsin</fullName>
    </submittedName>
</protein>
<dbReference type="InterPro" id="IPR009003">
    <property type="entry name" value="Peptidase_S1_PA"/>
</dbReference>
<proteinExistence type="inferred from homology"/>
<dbReference type="InterPro" id="IPR050430">
    <property type="entry name" value="Peptidase_S1"/>
</dbReference>
<feature type="signal peptide" evidence="3">
    <location>
        <begin position="1"/>
        <end position="28"/>
    </location>
</feature>
<keyword evidence="2" id="KW-1015">Disulfide bond</keyword>
<gene>
    <name evidence="5" type="ORF">FB471_3395</name>
</gene>
<keyword evidence="3" id="KW-0732">Signal</keyword>
<evidence type="ECO:0000256" key="2">
    <source>
        <dbReference type="ARBA" id="ARBA00023157"/>
    </source>
</evidence>
<evidence type="ECO:0000256" key="1">
    <source>
        <dbReference type="ARBA" id="ARBA00007664"/>
    </source>
</evidence>
<dbReference type="PANTHER" id="PTHR24276:SF98">
    <property type="entry name" value="FI18310P1-RELATED"/>
    <property type="match status" value="1"/>
</dbReference>
<evidence type="ECO:0000313" key="5">
    <source>
        <dbReference type="EMBL" id="TQJ03633.1"/>
    </source>
</evidence>
<accession>A0A542DKN9</accession>
<comment type="caution">
    <text evidence="5">The sequence shown here is derived from an EMBL/GenBank/DDBJ whole genome shotgun (WGS) entry which is preliminary data.</text>
</comment>
<dbReference type="PANTHER" id="PTHR24276">
    <property type="entry name" value="POLYSERASE-RELATED"/>
    <property type="match status" value="1"/>
</dbReference>
<dbReference type="AlphaFoldDB" id="A0A542DKN9"/>
<evidence type="ECO:0000259" key="4">
    <source>
        <dbReference type="PROSITE" id="PS50240"/>
    </source>
</evidence>
<keyword evidence="6" id="KW-1185">Reference proteome</keyword>
<dbReference type="Proteomes" id="UP000320876">
    <property type="component" value="Unassembled WGS sequence"/>
</dbReference>
<organism evidence="5 6">
    <name type="scientific">Amycolatopsis cihanbeyliensis</name>
    <dbReference type="NCBI Taxonomy" id="1128664"/>
    <lineage>
        <taxon>Bacteria</taxon>
        <taxon>Bacillati</taxon>
        <taxon>Actinomycetota</taxon>
        <taxon>Actinomycetes</taxon>
        <taxon>Pseudonocardiales</taxon>
        <taxon>Pseudonocardiaceae</taxon>
        <taxon>Amycolatopsis</taxon>
    </lineage>
</organism>
<dbReference type="Pfam" id="PF00089">
    <property type="entry name" value="Trypsin"/>
    <property type="match status" value="1"/>
</dbReference>
<dbReference type="InterPro" id="IPR001254">
    <property type="entry name" value="Trypsin_dom"/>
</dbReference>
<dbReference type="GO" id="GO:0006508">
    <property type="term" value="P:proteolysis"/>
    <property type="evidence" value="ECO:0007669"/>
    <property type="project" value="InterPro"/>
</dbReference>
<dbReference type="PROSITE" id="PS50240">
    <property type="entry name" value="TRYPSIN_DOM"/>
    <property type="match status" value="1"/>
</dbReference>
<dbReference type="RefSeq" id="WP_141999410.1">
    <property type="nucleotide sequence ID" value="NZ_VFML01000001.1"/>
</dbReference>
<evidence type="ECO:0000256" key="3">
    <source>
        <dbReference type="SAM" id="SignalP"/>
    </source>
</evidence>
<dbReference type="SMART" id="SM00020">
    <property type="entry name" value="Tryp_SPc"/>
    <property type="match status" value="1"/>
</dbReference>
<reference evidence="5 6" key="1">
    <citation type="submission" date="2019-06" db="EMBL/GenBank/DDBJ databases">
        <title>Sequencing the genomes of 1000 actinobacteria strains.</title>
        <authorList>
            <person name="Klenk H.-P."/>
        </authorList>
    </citation>
    <scope>NUCLEOTIDE SEQUENCE [LARGE SCALE GENOMIC DNA]</scope>
    <source>
        <strain evidence="5 6">DSM 45679</strain>
    </source>
</reference>
<evidence type="ECO:0000313" key="6">
    <source>
        <dbReference type="Proteomes" id="UP000320876"/>
    </source>
</evidence>
<name>A0A542DKN9_AMYCI</name>
<dbReference type="Gene3D" id="2.40.10.10">
    <property type="entry name" value="Trypsin-like serine proteases"/>
    <property type="match status" value="2"/>
</dbReference>
<dbReference type="InterPro" id="IPR043504">
    <property type="entry name" value="Peptidase_S1_PA_chymotrypsin"/>
</dbReference>
<dbReference type="EMBL" id="VFML01000001">
    <property type="protein sequence ID" value="TQJ03633.1"/>
    <property type="molecule type" value="Genomic_DNA"/>
</dbReference>
<comment type="similarity">
    <text evidence="1">Belongs to the peptidase S1 family.</text>
</comment>
<dbReference type="SUPFAM" id="SSF50494">
    <property type="entry name" value="Trypsin-like serine proteases"/>
    <property type="match status" value="1"/>
</dbReference>
<dbReference type="GO" id="GO:0004252">
    <property type="term" value="F:serine-type endopeptidase activity"/>
    <property type="evidence" value="ECO:0007669"/>
    <property type="project" value="InterPro"/>
</dbReference>
<feature type="domain" description="Peptidase S1" evidence="4">
    <location>
        <begin position="41"/>
        <end position="233"/>
    </location>
</feature>
<sequence>MRIKRALTTGAMALAMAGTVLAPGSASAAPPAPSDDVSPSIIGGTYGNYGPAARLYRNGRETCSATIIAPQWILTARHCVGSGMTFRIGNPVASQGTFARATNYTNHSADLSLVRLDRSVQASYAQLASSNPTRGNTVNVYGWGATCRGNEAGCQSPRLKTATTTYYGISRDAYGGQALYLYRGNGITAGGDSGGPAVYNGTQVGVASTSNRSTVTNYTSVAAYRSWIRQVAGV</sequence>
<dbReference type="InterPro" id="IPR001314">
    <property type="entry name" value="Peptidase_S1A"/>
</dbReference>
<dbReference type="PRINTS" id="PR00722">
    <property type="entry name" value="CHYMOTRYPSIN"/>
</dbReference>
<feature type="chain" id="PRO_5022061717" evidence="3">
    <location>
        <begin position="29"/>
        <end position="234"/>
    </location>
</feature>
<dbReference type="OrthoDB" id="4310587at2"/>